<feature type="transmembrane region" description="Helical" evidence="8">
    <location>
        <begin position="485"/>
        <end position="503"/>
    </location>
</feature>
<dbReference type="InterPro" id="IPR036259">
    <property type="entry name" value="MFS_trans_sf"/>
</dbReference>
<comment type="subcellular location">
    <subcellularLocation>
        <location evidence="4">Basal cell membrane</location>
        <topology evidence="4">Multi-pass membrane protein</topology>
    </subcellularLocation>
</comment>
<evidence type="ECO:0000256" key="8">
    <source>
        <dbReference type="SAM" id="Phobius"/>
    </source>
</evidence>
<dbReference type="GO" id="GO:0022857">
    <property type="term" value="F:transmembrane transporter activity"/>
    <property type="evidence" value="ECO:0007669"/>
    <property type="project" value="InterPro"/>
</dbReference>
<feature type="transmembrane region" description="Helical" evidence="8">
    <location>
        <begin position="422"/>
        <end position="447"/>
    </location>
</feature>
<proteinExistence type="predicted"/>
<feature type="transmembrane region" description="Helical" evidence="8">
    <location>
        <begin position="400"/>
        <end position="416"/>
    </location>
</feature>
<feature type="transmembrane region" description="Helical" evidence="8">
    <location>
        <begin position="191"/>
        <end position="213"/>
    </location>
</feature>
<dbReference type="Pfam" id="PF07690">
    <property type="entry name" value="MFS_1"/>
    <property type="match status" value="1"/>
</dbReference>
<dbReference type="OrthoDB" id="2544694at2759"/>
<name>A0A3B4C3P1_PYGNA</name>
<protein>
    <recommendedName>
        <fullName evidence="5">Solute carrier family 22 member 6</fullName>
    </recommendedName>
    <alternativeName>
        <fullName evidence="7">Organic anion transporter 1</fullName>
    </alternativeName>
    <alternativeName>
        <fullName evidence="6">Renal organic anion transporter 1</fullName>
    </alternativeName>
</protein>
<evidence type="ECO:0000256" key="3">
    <source>
        <dbReference type="ARBA" id="ARBA00023136"/>
    </source>
</evidence>
<dbReference type="FunFam" id="1.20.1250.20:FF:000023">
    <property type="entry name" value="Solute carrier family 22 member 6"/>
    <property type="match status" value="1"/>
</dbReference>
<reference evidence="10" key="3">
    <citation type="submission" date="2025-09" db="UniProtKB">
        <authorList>
            <consortium name="Ensembl"/>
        </authorList>
    </citation>
    <scope>IDENTIFICATION</scope>
</reference>
<reference evidence="10 11" key="1">
    <citation type="submission" date="2020-10" db="EMBL/GenBank/DDBJ databases">
        <title>Pygocentrus nattereri (red-bellied piranha) genome, fPygNat1, primary haplotype.</title>
        <authorList>
            <person name="Myers G."/>
            <person name="Meyer A."/>
            <person name="Karagic N."/>
            <person name="Pippel M."/>
            <person name="Winkler S."/>
            <person name="Tracey A."/>
            <person name="Wood J."/>
            <person name="Formenti G."/>
            <person name="Howe K."/>
            <person name="Fedrigo O."/>
            <person name="Jarvis E.D."/>
        </authorList>
    </citation>
    <scope>NUCLEOTIDE SEQUENCE [LARGE SCALE GENOMIC DNA]</scope>
</reference>
<evidence type="ECO:0000313" key="10">
    <source>
        <dbReference type="Ensembl" id="ENSPNAP00000005456.2"/>
    </source>
</evidence>
<dbReference type="PROSITE" id="PS50850">
    <property type="entry name" value="MFS"/>
    <property type="match status" value="1"/>
</dbReference>
<evidence type="ECO:0000256" key="7">
    <source>
        <dbReference type="ARBA" id="ARBA00042362"/>
    </source>
</evidence>
<feature type="transmembrane region" description="Helical" evidence="8">
    <location>
        <begin position="339"/>
        <end position="357"/>
    </location>
</feature>
<keyword evidence="1 8" id="KW-0812">Transmembrane</keyword>
<evidence type="ECO:0000256" key="6">
    <source>
        <dbReference type="ARBA" id="ARBA00041768"/>
    </source>
</evidence>
<dbReference type="InterPro" id="IPR020846">
    <property type="entry name" value="MFS_dom"/>
</dbReference>
<accession>A0A3B4C3P1</accession>
<dbReference type="Ensembl" id="ENSPNAT00000005268.2">
    <property type="protein sequence ID" value="ENSPNAP00000005456.2"/>
    <property type="gene ID" value="ENSPNAG00000001864.2"/>
</dbReference>
<keyword evidence="2 8" id="KW-1133">Transmembrane helix</keyword>
<keyword evidence="3 8" id="KW-0472">Membrane</keyword>
<evidence type="ECO:0000256" key="5">
    <source>
        <dbReference type="ARBA" id="ARBA00039897"/>
    </source>
</evidence>
<dbReference type="AlphaFoldDB" id="A0A3B4C3P1"/>
<feature type="transmembrane region" description="Helical" evidence="8">
    <location>
        <begin position="459"/>
        <end position="479"/>
    </location>
</feature>
<feature type="transmembrane region" description="Helical" evidence="8">
    <location>
        <begin position="225"/>
        <end position="247"/>
    </location>
</feature>
<evidence type="ECO:0000256" key="1">
    <source>
        <dbReference type="ARBA" id="ARBA00022692"/>
    </source>
</evidence>
<feature type="transmembrane region" description="Helical" evidence="8">
    <location>
        <begin position="140"/>
        <end position="160"/>
    </location>
</feature>
<dbReference type="Proteomes" id="UP001501920">
    <property type="component" value="Chromosome 10"/>
</dbReference>
<evidence type="ECO:0000313" key="11">
    <source>
        <dbReference type="Proteomes" id="UP001501920"/>
    </source>
</evidence>
<evidence type="ECO:0000256" key="4">
    <source>
        <dbReference type="ARBA" id="ARBA00034696"/>
    </source>
</evidence>
<dbReference type="GeneTree" id="ENSGT00940000154922"/>
<dbReference type="STRING" id="42514.ENSPNAP00000005456"/>
<reference evidence="10" key="2">
    <citation type="submission" date="2025-08" db="UniProtKB">
        <authorList>
            <consortium name="Ensembl"/>
        </authorList>
    </citation>
    <scope>IDENTIFICATION</scope>
</reference>
<feature type="transmembrane region" description="Helical" evidence="8">
    <location>
        <begin position="167"/>
        <end position="185"/>
    </location>
</feature>
<feature type="domain" description="Major facilitator superfamily (MFS) profile" evidence="9">
    <location>
        <begin position="89"/>
        <end position="510"/>
    </location>
</feature>
<evidence type="ECO:0000256" key="2">
    <source>
        <dbReference type="ARBA" id="ARBA00022989"/>
    </source>
</evidence>
<feature type="transmembrane region" description="Helical" evidence="8">
    <location>
        <begin position="369"/>
        <end position="388"/>
    </location>
</feature>
<dbReference type="PANTHER" id="PTHR24064">
    <property type="entry name" value="SOLUTE CARRIER FAMILY 22 MEMBER"/>
    <property type="match status" value="1"/>
</dbReference>
<sequence>MKFEDILAEIGGFGRFQKLIVFLSFVSRLTLPCHFLLNNYIGAIPSHHCDISFLDAEGVFGNLTQEEKLTVSIPKNEDGIFASCHMFAEPQFQLLDTKSNFTNVPLIQCPNGWEYDNSTFISTLSTQWDLVCEKRGMTKAVATIFFVGVMFGAAIFGSLSDRYGRRVMLLVSYIAGMTFAVASIFSSSFTMFAVLRFFTGLGITGIVIITSVLSVEWVDIESRKMVLVIDSLSWSFGYMVLPIFAYGIRDWKWLTITVTSPLIIAIISWRWFPESSRWLIATGKAEKAHFYMKRCAVMNKRKAATSSLKPEVLSHIVSEKGHKNYSYLDLMRTPKMRRLAFLTGFTWYGVASTYYGISFNIKGFGLDLYLTQFLFGFVELPTKILVYYLLDRIGRHKTEVGALLLVGSCLLVNVFISKDQWIIRTVIGVLGKAFASMSFSTLVLYSSELYPTVIRQNGMGYNSFLGRMGVALAPMIILLDEVWGHLSQVILCAIALITALVAYQLPETRGTYLPETIEDIEGKLIYFIIYKRDVNLMKKKQLGNVMII</sequence>
<dbReference type="Gene3D" id="1.20.1250.20">
    <property type="entry name" value="MFS general substrate transporter like domains"/>
    <property type="match status" value="1"/>
</dbReference>
<dbReference type="OMA" id="YLKNCAN"/>
<dbReference type="InterPro" id="IPR011701">
    <property type="entry name" value="MFS"/>
</dbReference>
<dbReference type="GO" id="GO:0009925">
    <property type="term" value="C:basal plasma membrane"/>
    <property type="evidence" value="ECO:0007669"/>
    <property type="project" value="UniProtKB-SubCell"/>
</dbReference>
<dbReference type="SUPFAM" id="SSF103473">
    <property type="entry name" value="MFS general substrate transporter"/>
    <property type="match status" value="1"/>
</dbReference>
<feature type="transmembrane region" description="Helical" evidence="8">
    <location>
        <begin position="253"/>
        <end position="272"/>
    </location>
</feature>
<keyword evidence="11" id="KW-1185">Reference proteome</keyword>
<evidence type="ECO:0000259" key="9">
    <source>
        <dbReference type="PROSITE" id="PS50850"/>
    </source>
</evidence>
<organism evidence="10 11">
    <name type="scientific">Pygocentrus nattereri</name>
    <name type="common">Red-bellied piranha</name>
    <dbReference type="NCBI Taxonomy" id="42514"/>
    <lineage>
        <taxon>Eukaryota</taxon>
        <taxon>Metazoa</taxon>
        <taxon>Chordata</taxon>
        <taxon>Craniata</taxon>
        <taxon>Vertebrata</taxon>
        <taxon>Euteleostomi</taxon>
        <taxon>Actinopterygii</taxon>
        <taxon>Neopterygii</taxon>
        <taxon>Teleostei</taxon>
        <taxon>Ostariophysi</taxon>
        <taxon>Characiformes</taxon>
        <taxon>Characoidei</taxon>
        <taxon>Pygocentrus</taxon>
    </lineage>
</organism>